<dbReference type="InterPro" id="IPR051784">
    <property type="entry name" value="Nod_factor_ABC_transporter"/>
</dbReference>
<dbReference type="GO" id="GO:0140359">
    <property type="term" value="F:ABC-type transporter activity"/>
    <property type="evidence" value="ECO:0007669"/>
    <property type="project" value="InterPro"/>
</dbReference>
<evidence type="ECO:0000256" key="2">
    <source>
        <dbReference type="ARBA" id="ARBA00022692"/>
    </source>
</evidence>
<keyword evidence="2 5" id="KW-0812">Transmembrane</keyword>
<name>A0A0W8F6U9_9ZZZZ</name>
<keyword evidence="4 5" id="KW-0472">Membrane</keyword>
<reference evidence="7" key="1">
    <citation type="journal article" date="2015" name="Proc. Natl. Acad. Sci. U.S.A.">
        <title>Networks of energetic and metabolic interactions define dynamics in microbial communities.</title>
        <authorList>
            <person name="Embree M."/>
            <person name="Liu J.K."/>
            <person name="Al-Bassam M.M."/>
            <person name="Zengler K."/>
        </authorList>
    </citation>
    <scope>NUCLEOTIDE SEQUENCE</scope>
</reference>
<dbReference type="PANTHER" id="PTHR43229:SF2">
    <property type="entry name" value="NODULATION PROTEIN J"/>
    <property type="match status" value="1"/>
</dbReference>
<feature type="transmembrane region" description="Helical" evidence="5">
    <location>
        <begin position="21"/>
        <end position="40"/>
    </location>
</feature>
<evidence type="ECO:0000256" key="4">
    <source>
        <dbReference type="ARBA" id="ARBA00023136"/>
    </source>
</evidence>
<organism evidence="7">
    <name type="scientific">hydrocarbon metagenome</name>
    <dbReference type="NCBI Taxonomy" id="938273"/>
    <lineage>
        <taxon>unclassified sequences</taxon>
        <taxon>metagenomes</taxon>
        <taxon>ecological metagenomes</taxon>
    </lineage>
</organism>
<feature type="transmembrane region" description="Helical" evidence="5">
    <location>
        <begin position="218"/>
        <end position="236"/>
    </location>
</feature>
<evidence type="ECO:0000256" key="3">
    <source>
        <dbReference type="ARBA" id="ARBA00022989"/>
    </source>
</evidence>
<dbReference type="InterPro" id="IPR013525">
    <property type="entry name" value="ABC2_TM"/>
</dbReference>
<feature type="domain" description="ABC transmembrane type-2" evidence="6">
    <location>
        <begin position="19"/>
        <end position="239"/>
    </location>
</feature>
<sequence length="245" mass="26487">MRFLVFASRNCKEIVRDPLNLAFGFGFPIVLLLMLTAIQANIPVSLFRIEELAPGMAVFGLASISLFCGMLIAKDRSTSFLMRLFTSPLSASDFILGYTSPMLPIAVMQCAICFAVSIFLGLAMNVNVLVAIAVLIPAVVLFIGIGLMAGTVLTDRQVGVMVGAGLTNACAWLSGIWFAPGLVGGWFESVAYVLPFVYAVNTARAAIVGDYAAIFPQLWWVIGYAVVIMTTAIFIFRKKMDNDDM</sequence>
<comment type="subcellular location">
    <subcellularLocation>
        <location evidence="1">Membrane</location>
        <topology evidence="1">Multi-pass membrane protein</topology>
    </subcellularLocation>
</comment>
<feature type="transmembrane region" description="Helical" evidence="5">
    <location>
        <begin position="94"/>
        <end position="122"/>
    </location>
</feature>
<feature type="transmembrane region" description="Helical" evidence="5">
    <location>
        <begin position="160"/>
        <end position="179"/>
    </location>
</feature>
<dbReference type="InterPro" id="IPR000412">
    <property type="entry name" value="ABC_2_transport"/>
</dbReference>
<protein>
    <submittedName>
        <fullName evidence="7">Putative abc transporter, permease protein</fullName>
    </submittedName>
</protein>
<dbReference type="AlphaFoldDB" id="A0A0W8F6U9"/>
<dbReference type="PIRSF" id="PIRSF006648">
    <property type="entry name" value="DrrB"/>
    <property type="match status" value="1"/>
</dbReference>
<evidence type="ECO:0000256" key="1">
    <source>
        <dbReference type="ARBA" id="ARBA00004141"/>
    </source>
</evidence>
<feature type="transmembrane region" description="Helical" evidence="5">
    <location>
        <begin position="52"/>
        <end position="73"/>
    </location>
</feature>
<evidence type="ECO:0000259" key="6">
    <source>
        <dbReference type="PROSITE" id="PS51012"/>
    </source>
</evidence>
<proteinExistence type="predicted"/>
<evidence type="ECO:0000313" key="7">
    <source>
        <dbReference type="EMBL" id="KUG16577.1"/>
    </source>
</evidence>
<dbReference type="Pfam" id="PF01061">
    <property type="entry name" value="ABC2_membrane"/>
    <property type="match status" value="1"/>
</dbReference>
<gene>
    <name evidence="7" type="ORF">ASZ90_013736</name>
</gene>
<feature type="transmembrane region" description="Helical" evidence="5">
    <location>
        <begin position="128"/>
        <end position="153"/>
    </location>
</feature>
<dbReference type="GO" id="GO:0043190">
    <property type="term" value="C:ATP-binding cassette (ABC) transporter complex"/>
    <property type="evidence" value="ECO:0007669"/>
    <property type="project" value="InterPro"/>
</dbReference>
<dbReference type="PANTHER" id="PTHR43229">
    <property type="entry name" value="NODULATION PROTEIN J"/>
    <property type="match status" value="1"/>
</dbReference>
<dbReference type="PROSITE" id="PS51012">
    <property type="entry name" value="ABC_TM2"/>
    <property type="match status" value="1"/>
</dbReference>
<evidence type="ECO:0000256" key="5">
    <source>
        <dbReference type="SAM" id="Phobius"/>
    </source>
</evidence>
<dbReference type="InterPro" id="IPR047817">
    <property type="entry name" value="ABC2_TM_bact-type"/>
</dbReference>
<accession>A0A0W8F6U9</accession>
<comment type="caution">
    <text evidence="7">The sequence shown here is derived from an EMBL/GenBank/DDBJ whole genome shotgun (WGS) entry which is preliminary data.</text>
</comment>
<dbReference type="EMBL" id="LNQE01001488">
    <property type="protein sequence ID" value="KUG16577.1"/>
    <property type="molecule type" value="Genomic_DNA"/>
</dbReference>
<keyword evidence="3 5" id="KW-1133">Transmembrane helix</keyword>